<organism evidence="1 2">
    <name type="scientific">Ataeniobius toweri</name>
    <dbReference type="NCBI Taxonomy" id="208326"/>
    <lineage>
        <taxon>Eukaryota</taxon>
        <taxon>Metazoa</taxon>
        <taxon>Chordata</taxon>
        <taxon>Craniata</taxon>
        <taxon>Vertebrata</taxon>
        <taxon>Euteleostomi</taxon>
        <taxon>Actinopterygii</taxon>
        <taxon>Neopterygii</taxon>
        <taxon>Teleostei</taxon>
        <taxon>Neoteleostei</taxon>
        <taxon>Acanthomorphata</taxon>
        <taxon>Ovalentaria</taxon>
        <taxon>Atherinomorphae</taxon>
        <taxon>Cyprinodontiformes</taxon>
        <taxon>Goodeidae</taxon>
        <taxon>Ataeniobius</taxon>
    </lineage>
</organism>
<accession>A0ABU7BRF7</accession>
<reference evidence="1 2" key="1">
    <citation type="submission" date="2021-07" db="EMBL/GenBank/DDBJ databases">
        <authorList>
            <person name="Palmer J.M."/>
        </authorList>
    </citation>
    <scope>NUCLEOTIDE SEQUENCE [LARGE SCALE GENOMIC DNA]</scope>
    <source>
        <strain evidence="1 2">AT_MEX2019</strain>
        <tissue evidence="1">Muscle</tissue>
    </source>
</reference>
<feature type="non-terminal residue" evidence="1">
    <location>
        <position position="76"/>
    </location>
</feature>
<evidence type="ECO:0000313" key="1">
    <source>
        <dbReference type="EMBL" id="MED6252556.1"/>
    </source>
</evidence>
<name>A0ABU7BRF7_9TELE</name>
<keyword evidence="2" id="KW-1185">Reference proteome</keyword>
<gene>
    <name evidence="1" type="ORF">ATANTOWER_013450</name>
</gene>
<proteinExistence type="predicted"/>
<protein>
    <submittedName>
        <fullName evidence="1">Uncharacterized protein</fullName>
    </submittedName>
</protein>
<sequence length="76" mass="9018">GPRVYSASDRPSQRAAVRAPQIMESTRLRVMDTALLFRTSQQHMLRSTIRLKSRRRRKESRVLQYQMDQFILKSEP</sequence>
<dbReference type="Proteomes" id="UP001345963">
    <property type="component" value="Unassembled WGS sequence"/>
</dbReference>
<evidence type="ECO:0000313" key="2">
    <source>
        <dbReference type="Proteomes" id="UP001345963"/>
    </source>
</evidence>
<feature type="non-terminal residue" evidence="1">
    <location>
        <position position="1"/>
    </location>
</feature>
<comment type="caution">
    <text evidence="1">The sequence shown here is derived from an EMBL/GenBank/DDBJ whole genome shotgun (WGS) entry which is preliminary data.</text>
</comment>
<dbReference type="EMBL" id="JAHUTI010061840">
    <property type="protein sequence ID" value="MED6252556.1"/>
    <property type="molecule type" value="Genomic_DNA"/>
</dbReference>